<proteinExistence type="predicted"/>
<dbReference type="NCBIfam" id="TIGR00266">
    <property type="entry name" value="TIGR00266 family protein"/>
    <property type="match status" value="1"/>
</dbReference>
<gene>
    <name evidence="1" type="ORF">NCTC13337_00663</name>
    <name evidence="2" type="ORF">NCTC13337_00703</name>
</gene>
<dbReference type="AlphaFoldDB" id="A0A380MNV6"/>
<keyword evidence="3" id="KW-1185">Reference proteome</keyword>
<evidence type="ECO:0000313" key="1">
    <source>
        <dbReference type="EMBL" id="SUO94305.1"/>
    </source>
</evidence>
<dbReference type="Gene3D" id="3.60.160.10">
    <property type="entry name" value="Mitochondrial biogenesis AIM24"/>
    <property type="match status" value="1"/>
</dbReference>
<protein>
    <submittedName>
        <fullName evidence="1">Protein of uncharacterized function DUF124</fullName>
    </submittedName>
</protein>
<dbReference type="EMBL" id="UHIC01000001">
    <property type="protein sequence ID" value="SUO94305.1"/>
    <property type="molecule type" value="Genomic_DNA"/>
</dbReference>
<dbReference type="InterPro" id="IPR036983">
    <property type="entry name" value="AIM24_sf"/>
</dbReference>
<dbReference type="SUPFAM" id="SSF51219">
    <property type="entry name" value="TRAP-like"/>
    <property type="match status" value="1"/>
</dbReference>
<dbReference type="OrthoDB" id="9779518at2"/>
<name>A0A380MNV6_9GAMM</name>
<reference evidence="1 3" key="1">
    <citation type="submission" date="2018-06" db="EMBL/GenBank/DDBJ databases">
        <authorList>
            <consortium name="Pathogen Informatics"/>
            <person name="Doyle S."/>
        </authorList>
    </citation>
    <scope>NUCLEOTIDE SEQUENCE [LARGE SCALE GENOMIC DNA]</scope>
    <source>
        <strain evidence="1 3">NCTC13337</strain>
    </source>
</reference>
<evidence type="ECO:0000313" key="2">
    <source>
        <dbReference type="EMBL" id="SUO94373.1"/>
    </source>
</evidence>
<dbReference type="RefSeq" id="WP_115305877.1">
    <property type="nucleotide sequence ID" value="NZ_UHIC01000001.1"/>
</dbReference>
<organism evidence="1 3">
    <name type="scientific">Suttonella ornithocola</name>
    <dbReference type="NCBI Taxonomy" id="279832"/>
    <lineage>
        <taxon>Bacteria</taxon>
        <taxon>Pseudomonadati</taxon>
        <taxon>Pseudomonadota</taxon>
        <taxon>Gammaproteobacteria</taxon>
        <taxon>Cardiobacteriales</taxon>
        <taxon>Cardiobacteriaceae</taxon>
        <taxon>Suttonella</taxon>
    </lineage>
</organism>
<dbReference type="Pfam" id="PF01987">
    <property type="entry name" value="AIM24"/>
    <property type="match status" value="1"/>
</dbReference>
<evidence type="ECO:0000313" key="3">
    <source>
        <dbReference type="Proteomes" id="UP000254601"/>
    </source>
</evidence>
<dbReference type="InterPro" id="IPR002838">
    <property type="entry name" value="AIM24"/>
</dbReference>
<dbReference type="Proteomes" id="UP000254601">
    <property type="component" value="Unassembled WGS sequence"/>
</dbReference>
<dbReference type="InterPro" id="IPR016031">
    <property type="entry name" value="Trp_RNA-bd_attenuator-like_dom"/>
</dbReference>
<accession>A0A380MNV6</accession>
<dbReference type="EMBL" id="UHIC01000001">
    <property type="protein sequence ID" value="SUO94373.1"/>
    <property type="molecule type" value="Genomic_DNA"/>
</dbReference>
<sequence>MATFNLIGDTEPFLHCHLGLGESIHCESDAMIMMEDGLELSGEMRGGLFQSLARRFATGESIFQQKITATTAAGDCLLAPQLNGDVQIIEVGGNTQYRLNDGAFVACSSGVNLTASLQRNLGGALFGDSGGFVVMQTAGQGQLAITGMGVIYAVDIEPGKTTTIDNGHVVCWDANLDYSLSPSVRRSNGLLGSVMNAVTSGEGFILKFTGRGKVYLSSRNRNSYRSWLQSLLGNNR</sequence>
<dbReference type="PANTHER" id="PTHR43657">
    <property type="entry name" value="TRYPTOPHAN RNA-BINDING ATTENUATOR PROTEIN-LIKE PROTEIN"/>
    <property type="match status" value="1"/>
</dbReference>
<dbReference type="PANTHER" id="PTHR43657:SF1">
    <property type="entry name" value="ALTERED INHERITANCE OF MITOCHONDRIA PROTEIN 24, MITOCHONDRIAL"/>
    <property type="match status" value="1"/>
</dbReference>